<sequence length="64" mass="7139">MLKQCDMTTQASCVLETISKNDWQTVQAISNQTGLSNENCEFLLTQFEIAGFVAKQGNSYMRTA</sequence>
<evidence type="ECO:0000313" key="1">
    <source>
        <dbReference type="EMBL" id="ARX35243.1"/>
    </source>
</evidence>
<dbReference type="Proteomes" id="UP000251485">
    <property type="component" value="Unassembled WGS sequence"/>
</dbReference>
<dbReference type="RefSeq" id="WP_049210579.1">
    <property type="nucleotide sequence ID" value="NZ_BGKS01000036.1"/>
</dbReference>
<reference evidence="3 5" key="2">
    <citation type="submission" date="2018-06" db="EMBL/GenBank/DDBJ databases">
        <authorList>
            <consortium name="Pathogen Informatics"/>
            <person name="Doyle S."/>
        </authorList>
    </citation>
    <scope>NUCLEOTIDE SEQUENCE [LARGE SCALE GENOMIC DNA]</scope>
    <source>
        <strain evidence="3 5">NCTC10975</strain>
    </source>
</reference>
<evidence type="ECO:0000313" key="2">
    <source>
        <dbReference type="EMBL" id="EKW9778288.1"/>
    </source>
</evidence>
<proteinExistence type="predicted"/>
<reference evidence="2" key="3">
    <citation type="submission" date="2023-06" db="EMBL/GenBank/DDBJ databases">
        <authorList>
            <consortium name="Clinical and Environmental Microbiology Branch: Whole genome sequencing antimicrobial resistance pathogens in the healthcare setting"/>
        </authorList>
    </citation>
    <scope>NUCLEOTIDE SEQUENCE</scope>
    <source>
        <strain evidence="2">Microbial</strain>
    </source>
</reference>
<dbReference type="EMBL" id="ABKSPD020000031">
    <property type="protein sequence ID" value="EKW9778288.1"/>
    <property type="molecule type" value="Genomic_DNA"/>
</dbReference>
<name>A0A1Z1SWA4_PROMI</name>
<organism evidence="2 6">
    <name type="scientific">Proteus mirabilis</name>
    <dbReference type="NCBI Taxonomy" id="584"/>
    <lineage>
        <taxon>Bacteria</taxon>
        <taxon>Pseudomonadati</taxon>
        <taxon>Pseudomonadota</taxon>
        <taxon>Gammaproteobacteria</taxon>
        <taxon>Enterobacterales</taxon>
        <taxon>Morganellaceae</taxon>
        <taxon>Proteus</taxon>
    </lineage>
</organism>
<protein>
    <submittedName>
        <fullName evidence="3">Phage protein</fullName>
    </submittedName>
</protein>
<evidence type="ECO:0000313" key="3">
    <source>
        <dbReference type="EMBL" id="SPY95659.1"/>
    </source>
</evidence>
<evidence type="ECO:0000313" key="4">
    <source>
        <dbReference type="Proteomes" id="UP000195540"/>
    </source>
</evidence>
<evidence type="ECO:0000313" key="5">
    <source>
        <dbReference type="Proteomes" id="UP000251485"/>
    </source>
</evidence>
<reference evidence="1 4" key="1">
    <citation type="submission" date="2017-05" db="EMBL/GenBank/DDBJ databases">
        <title>Whole genome sequencing of Proteus mirabilis AR_0155.</title>
        <authorList>
            <person name="Conlan S."/>
            <person name="Thomas P.J."/>
            <person name="Mullikin J."/>
            <person name="Frank K.M."/>
            <person name="Segre J.A."/>
        </authorList>
    </citation>
    <scope>NUCLEOTIDE SEQUENCE [LARGE SCALE GENOMIC DNA]</scope>
    <source>
        <strain evidence="1 4">AR_0155</strain>
    </source>
</reference>
<evidence type="ECO:0000313" key="6">
    <source>
        <dbReference type="Proteomes" id="UP001171165"/>
    </source>
</evidence>
<dbReference type="EMBL" id="UAUE01000009">
    <property type="protein sequence ID" value="SPY95659.1"/>
    <property type="molecule type" value="Genomic_DNA"/>
</dbReference>
<dbReference type="EMBL" id="CP021694">
    <property type="protein sequence ID" value="ARX35243.1"/>
    <property type="molecule type" value="Genomic_DNA"/>
</dbReference>
<gene>
    <name evidence="1" type="ORF">AM402_14130</name>
    <name evidence="3" type="ORF">NCTC10975_01566</name>
    <name evidence="2" type="ORF">PW210_004178</name>
</gene>
<accession>A0A1Z1SWA4</accession>
<dbReference type="Proteomes" id="UP000195540">
    <property type="component" value="Chromosome"/>
</dbReference>
<dbReference type="Proteomes" id="UP001171165">
    <property type="component" value="Unassembled WGS sequence"/>
</dbReference>
<dbReference type="AlphaFoldDB" id="A0A1Z1SWA4"/>